<feature type="transmembrane region" description="Helical" evidence="2">
    <location>
        <begin position="207"/>
        <end position="225"/>
    </location>
</feature>
<comment type="caution">
    <text evidence="4">The sequence shown here is derived from an EMBL/GenBank/DDBJ whole genome shotgun (WGS) entry which is preliminary data.</text>
</comment>
<dbReference type="GO" id="GO:0004175">
    <property type="term" value="F:endopeptidase activity"/>
    <property type="evidence" value="ECO:0007669"/>
    <property type="project" value="UniProtKB-ARBA"/>
</dbReference>
<keyword evidence="2" id="KW-0812">Transmembrane</keyword>
<keyword evidence="2" id="KW-0472">Membrane</keyword>
<dbReference type="EMBL" id="QZEZ01000004">
    <property type="protein sequence ID" value="RJK96136.1"/>
    <property type="molecule type" value="Genomic_DNA"/>
</dbReference>
<keyword evidence="4" id="KW-0645">Protease</keyword>
<feature type="domain" description="CAAX prenyl protease 2/Lysostaphin resistance protein A-like" evidence="3">
    <location>
        <begin position="93"/>
        <end position="191"/>
    </location>
</feature>
<evidence type="ECO:0000313" key="5">
    <source>
        <dbReference type="Proteomes" id="UP000265614"/>
    </source>
</evidence>
<proteinExistence type="predicted"/>
<organism evidence="4 5">
    <name type="scientific">Vallicoccus soli</name>
    <dbReference type="NCBI Taxonomy" id="2339232"/>
    <lineage>
        <taxon>Bacteria</taxon>
        <taxon>Bacillati</taxon>
        <taxon>Actinomycetota</taxon>
        <taxon>Actinomycetes</taxon>
        <taxon>Motilibacterales</taxon>
        <taxon>Vallicoccaceae</taxon>
        <taxon>Vallicoccus</taxon>
    </lineage>
</organism>
<dbReference type="AlphaFoldDB" id="A0A3A3Z137"/>
<keyword evidence="5" id="KW-1185">Reference proteome</keyword>
<sequence>MTVAGERPGRSARSPPGSPRRRPASGRASIPRWTASRRAARRPASASGSTSTPRRSPRRDRPVRRWVWAVPAIFLACTALAVDDASLRDKTVASVLALLVAIQLVGWGEEGMFRGIGVTTLRNHGLAGGSVALWSSALSGAVHIVNALGSRGAQGIPQPIAVSFAGYFFYLVRRVAGGNWANSVIHGLFDFSILTGTAVLVDQEAHVGGLAAILAYVACAVLVLARSRAGTIGRLKEAPWRAHA</sequence>
<dbReference type="Pfam" id="PF02517">
    <property type="entry name" value="Rce1-like"/>
    <property type="match status" value="1"/>
</dbReference>
<feature type="transmembrane region" description="Helical" evidence="2">
    <location>
        <begin position="125"/>
        <end position="149"/>
    </location>
</feature>
<name>A0A3A3Z137_9ACTN</name>
<feature type="transmembrane region" description="Helical" evidence="2">
    <location>
        <begin position="63"/>
        <end position="82"/>
    </location>
</feature>
<dbReference type="OrthoDB" id="4772204at2"/>
<evidence type="ECO:0000256" key="2">
    <source>
        <dbReference type="SAM" id="Phobius"/>
    </source>
</evidence>
<dbReference type="InterPro" id="IPR003675">
    <property type="entry name" value="Rce1/LyrA-like_dom"/>
</dbReference>
<evidence type="ECO:0000313" key="4">
    <source>
        <dbReference type="EMBL" id="RJK96136.1"/>
    </source>
</evidence>
<protein>
    <submittedName>
        <fullName evidence="4">CPBP family intramembrane metalloprotease</fullName>
    </submittedName>
</protein>
<evidence type="ECO:0000256" key="1">
    <source>
        <dbReference type="SAM" id="MobiDB-lite"/>
    </source>
</evidence>
<accession>A0A3A3Z137</accession>
<feature type="compositionally biased region" description="Low complexity" evidence="1">
    <location>
        <begin position="25"/>
        <end position="54"/>
    </location>
</feature>
<feature type="transmembrane region" description="Helical" evidence="2">
    <location>
        <begin position="94"/>
        <end position="113"/>
    </location>
</feature>
<feature type="region of interest" description="Disordered" evidence="1">
    <location>
        <begin position="1"/>
        <end position="61"/>
    </location>
</feature>
<feature type="transmembrane region" description="Helical" evidence="2">
    <location>
        <begin position="155"/>
        <end position="172"/>
    </location>
</feature>
<dbReference type="GO" id="GO:0008237">
    <property type="term" value="F:metallopeptidase activity"/>
    <property type="evidence" value="ECO:0007669"/>
    <property type="project" value="UniProtKB-KW"/>
</dbReference>
<keyword evidence="4" id="KW-0482">Metalloprotease</keyword>
<dbReference type="GO" id="GO:0080120">
    <property type="term" value="P:CAAX-box protein maturation"/>
    <property type="evidence" value="ECO:0007669"/>
    <property type="project" value="UniProtKB-ARBA"/>
</dbReference>
<keyword evidence="2" id="KW-1133">Transmembrane helix</keyword>
<dbReference type="GO" id="GO:0006508">
    <property type="term" value="P:proteolysis"/>
    <property type="evidence" value="ECO:0007669"/>
    <property type="project" value="UniProtKB-KW"/>
</dbReference>
<feature type="transmembrane region" description="Helical" evidence="2">
    <location>
        <begin position="184"/>
        <end position="201"/>
    </location>
</feature>
<reference evidence="4 5" key="1">
    <citation type="submission" date="2018-09" db="EMBL/GenBank/DDBJ databases">
        <title>YIM 75000 draft genome.</title>
        <authorList>
            <person name="Tang S."/>
            <person name="Feng Y."/>
        </authorList>
    </citation>
    <scope>NUCLEOTIDE SEQUENCE [LARGE SCALE GENOMIC DNA]</scope>
    <source>
        <strain evidence="4 5">YIM 75000</strain>
    </source>
</reference>
<dbReference type="Proteomes" id="UP000265614">
    <property type="component" value="Unassembled WGS sequence"/>
</dbReference>
<keyword evidence="4" id="KW-0378">Hydrolase</keyword>
<gene>
    <name evidence="4" type="ORF">D5H78_10415</name>
</gene>
<evidence type="ECO:0000259" key="3">
    <source>
        <dbReference type="Pfam" id="PF02517"/>
    </source>
</evidence>